<evidence type="ECO:0000313" key="2">
    <source>
        <dbReference type="Proteomes" id="UP000054538"/>
    </source>
</evidence>
<accession>A0A0D0C8I6</accession>
<dbReference type="OrthoDB" id="3266275at2759"/>
<keyword evidence="2" id="KW-1185">Reference proteome</keyword>
<evidence type="ECO:0000313" key="1">
    <source>
        <dbReference type="EMBL" id="KIK79247.1"/>
    </source>
</evidence>
<dbReference type="InParanoid" id="A0A0D0C8I6"/>
<sequence length="184" mass="20999">MLTKIMEDEDIKQGLFPVPGSNPRNQGLPKTHWHWVLCKKLFLQHEDHEAMFLLLQKTGTAKQKEAWQTKIKNRLKRMTDNTLKHIEVMGQMGAGIKTRSETDTNQQNVFVTKWREIEGVCPYFFEMRKLIGQQPNNLPVGIDSGEGDISGDGYISEPWDIEKDAEGSDNELDGTITVTELAKK</sequence>
<organism evidence="1 2">
    <name type="scientific">Paxillus rubicundulus Ve08.2h10</name>
    <dbReference type="NCBI Taxonomy" id="930991"/>
    <lineage>
        <taxon>Eukaryota</taxon>
        <taxon>Fungi</taxon>
        <taxon>Dikarya</taxon>
        <taxon>Basidiomycota</taxon>
        <taxon>Agaricomycotina</taxon>
        <taxon>Agaricomycetes</taxon>
        <taxon>Agaricomycetidae</taxon>
        <taxon>Boletales</taxon>
        <taxon>Paxilineae</taxon>
        <taxon>Paxillaceae</taxon>
        <taxon>Paxillus</taxon>
    </lineage>
</organism>
<dbReference type="HOGENOM" id="CLU_1468650_0_0_1"/>
<name>A0A0D0C8I6_9AGAM</name>
<dbReference type="AlphaFoldDB" id="A0A0D0C8I6"/>
<gene>
    <name evidence="1" type="ORF">PAXRUDRAFT_16431</name>
</gene>
<dbReference type="EMBL" id="KN826334">
    <property type="protein sequence ID" value="KIK79247.1"/>
    <property type="molecule type" value="Genomic_DNA"/>
</dbReference>
<proteinExistence type="predicted"/>
<dbReference type="Proteomes" id="UP000054538">
    <property type="component" value="Unassembled WGS sequence"/>
</dbReference>
<protein>
    <submittedName>
        <fullName evidence="1">Uncharacterized protein</fullName>
    </submittedName>
</protein>
<reference evidence="1 2" key="1">
    <citation type="submission" date="2014-04" db="EMBL/GenBank/DDBJ databases">
        <authorList>
            <consortium name="DOE Joint Genome Institute"/>
            <person name="Kuo A."/>
            <person name="Kohler A."/>
            <person name="Jargeat P."/>
            <person name="Nagy L.G."/>
            <person name="Floudas D."/>
            <person name="Copeland A."/>
            <person name="Barry K.W."/>
            <person name="Cichocki N."/>
            <person name="Veneault-Fourrey C."/>
            <person name="LaButti K."/>
            <person name="Lindquist E.A."/>
            <person name="Lipzen A."/>
            <person name="Lundell T."/>
            <person name="Morin E."/>
            <person name="Murat C."/>
            <person name="Sun H."/>
            <person name="Tunlid A."/>
            <person name="Henrissat B."/>
            <person name="Grigoriev I.V."/>
            <person name="Hibbett D.S."/>
            <person name="Martin F."/>
            <person name="Nordberg H.P."/>
            <person name="Cantor M.N."/>
            <person name="Hua S.X."/>
        </authorList>
    </citation>
    <scope>NUCLEOTIDE SEQUENCE [LARGE SCALE GENOMIC DNA]</scope>
    <source>
        <strain evidence="1 2">Ve08.2h10</strain>
    </source>
</reference>
<reference evidence="2" key="2">
    <citation type="submission" date="2015-01" db="EMBL/GenBank/DDBJ databases">
        <title>Evolutionary Origins and Diversification of the Mycorrhizal Mutualists.</title>
        <authorList>
            <consortium name="DOE Joint Genome Institute"/>
            <consortium name="Mycorrhizal Genomics Consortium"/>
            <person name="Kohler A."/>
            <person name="Kuo A."/>
            <person name="Nagy L.G."/>
            <person name="Floudas D."/>
            <person name="Copeland A."/>
            <person name="Barry K.W."/>
            <person name="Cichocki N."/>
            <person name="Veneault-Fourrey C."/>
            <person name="LaButti K."/>
            <person name="Lindquist E.A."/>
            <person name="Lipzen A."/>
            <person name="Lundell T."/>
            <person name="Morin E."/>
            <person name="Murat C."/>
            <person name="Riley R."/>
            <person name="Ohm R."/>
            <person name="Sun H."/>
            <person name="Tunlid A."/>
            <person name="Henrissat B."/>
            <person name="Grigoriev I.V."/>
            <person name="Hibbett D.S."/>
            <person name="Martin F."/>
        </authorList>
    </citation>
    <scope>NUCLEOTIDE SEQUENCE [LARGE SCALE GENOMIC DNA]</scope>
    <source>
        <strain evidence="2">Ve08.2h10</strain>
    </source>
</reference>